<reference evidence="1 2" key="1">
    <citation type="submission" date="2021-08" db="EMBL/GenBank/DDBJ databases">
        <title>Draft Genome Sequence of Phanerochaete sordida strain YK-624.</title>
        <authorList>
            <person name="Mori T."/>
            <person name="Dohra H."/>
            <person name="Suzuki T."/>
            <person name="Kawagishi H."/>
            <person name="Hirai H."/>
        </authorList>
    </citation>
    <scope>NUCLEOTIDE SEQUENCE [LARGE SCALE GENOMIC DNA]</scope>
    <source>
        <strain evidence="1 2">YK-624</strain>
    </source>
</reference>
<name>A0A9P3GJK3_9APHY</name>
<evidence type="ECO:0000313" key="1">
    <source>
        <dbReference type="EMBL" id="GJE96362.1"/>
    </source>
</evidence>
<dbReference type="Proteomes" id="UP000703269">
    <property type="component" value="Unassembled WGS sequence"/>
</dbReference>
<accession>A0A9P3GJK3</accession>
<sequence length="95" mass="10763">MAGHWACELCQGCPILERFSSTRPSDVRRFNAPAGRDVISHCPQLRGGGMLDDLQTFSHRHRGHSINRIRGWLSDSCVAEAEFRAPRMPQTRDMN</sequence>
<dbReference type="EMBL" id="BPQB01000058">
    <property type="protein sequence ID" value="GJE96362.1"/>
    <property type="molecule type" value="Genomic_DNA"/>
</dbReference>
<protein>
    <submittedName>
        <fullName evidence="1">Uncharacterized protein</fullName>
    </submittedName>
</protein>
<dbReference type="AlphaFoldDB" id="A0A9P3GJK3"/>
<proteinExistence type="predicted"/>
<gene>
    <name evidence="1" type="ORF">PsYK624_125570</name>
</gene>
<organism evidence="1 2">
    <name type="scientific">Phanerochaete sordida</name>
    <dbReference type="NCBI Taxonomy" id="48140"/>
    <lineage>
        <taxon>Eukaryota</taxon>
        <taxon>Fungi</taxon>
        <taxon>Dikarya</taxon>
        <taxon>Basidiomycota</taxon>
        <taxon>Agaricomycotina</taxon>
        <taxon>Agaricomycetes</taxon>
        <taxon>Polyporales</taxon>
        <taxon>Phanerochaetaceae</taxon>
        <taxon>Phanerochaete</taxon>
    </lineage>
</organism>
<evidence type="ECO:0000313" key="2">
    <source>
        <dbReference type="Proteomes" id="UP000703269"/>
    </source>
</evidence>
<comment type="caution">
    <text evidence="1">The sequence shown here is derived from an EMBL/GenBank/DDBJ whole genome shotgun (WGS) entry which is preliminary data.</text>
</comment>
<keyword evidence="2" id="KW-1185">Reference proteome</keyword>